<evidence type="ECO:0000256" key="5">
    <source>
        <dbReference type="ARBA" id="ARBA00023002"/>
    </source>
</evidence>
<accession>A0A1U7CWV0</accession>
<keyword evidence="4 7" id="KW-0521">NADP</keyword>
<dbReference type="InterPro" id="IPR000706">
    <property type="entry name" value="AGPR_type-1"/>
</dbReference>
<dbReference type="HAMAP" id="MF_00150">
    <property type="entry name" value="ArgC_type1"/>
    <property type="match status" value="1"/>
</dbReference>
<feature type="domain" description="Semialdehyde dehydrogenase NAD-binding" evidence="8">
    <location>
        <begin position="6"/>
        <end position="145"/>
    </location>
</feature>
<dbReference type="SUPFAM" id="SSF51735">
    <property type="entry name" value="NAD(P)-binding Rossmann-fold domains"/>
    <property type="match status" value="1"/>
</dbReference>
<evidence type="ECO:0000313" key="10">
    <source>
        <dbReference type="Proteomes" id="UP000186309"/>
    </source>
</evidence>
<dbReference type="CDD" id="cd17895">
    <property type="entry name" value="AGPR_1_N"/>
    <property type="match status" value="1"/>
</dbReference>
<evidence type="ECO:0000256" key="4">
    <source>
        <dbReference type="ARBA" id="ARBA00022857"/>
    </source>
</evidence>
<dbReference type="EMBL" id="CP019082">
    <property type="protein sequence ID" value="APW63401.1"/>
    <property type="molecule type" value="Genomic_DNA"/>
</dbReference>
<dbReference type="GO" id="GO:0003942">
    <property type="term" value="F:N-acetyl-gamma-glutamyl-phosphate reductase activity"/>
    <property type="evidence" value="ECO:0007669"/>
    <property type="project" value="UniProtKB-UniRule"/>
</dbReference>
<dbReference type="NCBIfam" id="TIGR01850">
    <property type="entry name" value="argC"/>
    <property type="match status" value="1"/>
</dbReference>
<sequence>MASPIGVAIVGASGYAARELIQILLKHPGVKITTATSRQDEAPRLDALHPSLAKRIDLTCETFDADRIAEKAAFAFLALPHTASMAVVPALRERNVKVIDLSADYRLTDPQVYEDWYGHAHTDVAGLGSAVYGLPELFRDRIPTAGLIANPGCYTSTSILALAPLVAENLIERTGVVIDAKSGVSGAGRSPKLTTHFPECNESFSAYSVGRHRHTPEIDQILTTVAAGQGEAVEVIFTPHLVPMDRGIFATIYAVPRQAAVEHDLLDLYRSFYADSPFVRVVNHLPATKDSAYTNYCDLTVRVVRGRIVVLACLDNLIKGASGVAVQNLNLMLGCPEETALI</sequence>
<reference evidence="10" key="1">
    <citation type="submission" date="2016-12" db="EMBL/GenBank/DDBJ databases">
        <title>Comparative genomics of four Isosphaeraceae planctomycetes: a common pool of plasmids and glycoside hydrolase genes.</title>
        <authorList>
            <person name="Ivanova A."/>
        </authorList>
    </citation>
    <scope>NUCLEOTIDE SEQUENCE [LARGE SCALE GENOMIC DNA]</scope>
    <source>
        <strain evidence="10">PX4</strain>
    </source>
</reference>
<dbReference type="InterPro" id="IPR036291">
    <property type="entry name" value="NAD(P)-bd_dom_sf"/>
</dbReference>
<dbReference type="InterPro" id="IPR058924">
    <property type="entry name" value="AGPR_dimerisation_dom"/>
</dbReference>
<keyword evidence="5 7" id="KW-0560">Oxidoreductase</keyword>
<dbReference type="Proteomes" id="UP000186309">
    <property type="component" value="Chromosome"/>
</dbReference>
<comment type="function">
    <text evidence="7">Catalyzes the NADPH-dependent reduction of N-acetyl-5-glutamyl phosphate to yield N-acetyl-L-glutamate 5-semialdehyde.</text>
</comment>
<protein>
    <recommendedName>
        <fullName evidence="7">N-acetyl-gamma-glutamyl-phosphate reductase</fullName>
        <shortName evidence="7">AGPR</shortName>
        <ecNumber evidence="7">1.2.1.38</ecNumber>
    </recommendedName>
    <alternativeName>
        <fullName evidence="7">N-acetyl-glutamate semialdehyde dehydrogenase</fullName>
        <shortName evidence="7">NAGSA dehydrogenase</shortName>
    </alternativeName>
</protein>
<dbReference type="UniPathway" id="UPA00068">
    <property type="reaction ID" value="UER00108"/>
</dbReference>
<dbReference type="SMART" id="SM00859">
    <property type="entry name" value="Semialdhyde_dh"/>
    <property type="match status" value="1"/>
</dbReference>
<dbReference type="STRING" id="1387353.BSF38_04968"/>
<organism evidence="9 10">
    <name type="scientific">Paludisphaera borealis</name>
    <dbReference type="NCBI Taxonomy" id="1387353"/>
    <lineage>
        <taxon>Bacteria</taxon>
        <taxon>Pseudomonadati</taxon>
        <taxon>Planctomycetota</taxon>
        <taxon>Planctomycetia</taxon>
        <taxon>Isosphaerales</taxon>
        <taxon>Isosphaeraceae</taxon>
        <taxon>Paludisphaera</taxon>
    </lineage>
</organism>
<dbReference type="SUPFAM" id="SSF55347">
    <property type="entry name" value="Glyceraldehyde-3-phosphate dehydrogenase-like, C-terminal domain"/>
    <property type="match status" value="1"/>
</dbReference>
<dbReference type="GO" id="GO:0051287">
    <property type="term" value="F:NAD binding"/>
    <property type="evidence" value="ECO:0007669"/>
    <property type="project" value="InterPro"/>
</dbReference>
<feature type="active site" evidence="7">
    <location>
        <position position="153"/>
    </location>
</feature>
<dbReference type="CDD" id="cd23934">
    <property type="entry name" value="AGPR_1_C"/>
    <property type="match status" value="1"/>
</dbReference>
<comment type="subcellular location">
    <subcellularLocation>
        <location evidence="7">Cytoplasm</location>
    </subcellularLocation>
</comment>
<evidence type="ECO:0000256" key="7">
    <source>
        <dbReference type="HAMAP-Rule" id="MF_00150"/>
    </source>
</evidence>
<dbReference type="InterPro" id="IPR000534">
    <property type="entry name" value="Semialdehyde_DH_NAD-bd"/>
</dbReference>
<dbReference type="GO" id="GO:0006526">
    <property type="term" value="P:L-arginine biosynthetic process"/>
    <property type="evidence" value="ECO:0007669"/>
    <property type="project" value="UniProtKB-UniRule"/>
</dbReference>
<dbReference type="GO" id="GO:0070401">
    <property type="term" value="F:NADP+ binding"/>
    <property type="evidence" value="ECO:0007669"/>
    <property type="project" value="InterPro"/>
</dbReference>
<dbReference type="GO" id="GO:0005737">
    <property type="term" value="C:cytoplasm"/>
    <property type="evidence" value="ECO:0007669"/>
    <property type="project" value="UniProtKB-SubCell"/>
</dbReference>
<evidence type="ECO:0000256" key="1">
    <source>
        <dbReference type="ARBA" id="ARBA00004862"/>
    </source>
</evidence>
<dbReference type="FunFam" id="3.30.360.10:FF:000014">
    <property type="entry name" value="N-acetyl-gamma-glutamyl-phosphate reductase"/>
    <property type="match status" value="1"/>
</dbReference>
<proteinExistence type="inferred from homology"/>
<evidence type="ECO:0000256" key="2">
    <source>
        <dbReference type="ARBA" id="ARBA00022571"/>
    </source>
</evidence>
<evidence type="ECO:0000259" key="8">
    <source>
        <dbReference type="SMART" id="SM00859"/>
    </source>
</evidence>
<dbReference type="KEGG" id="pbor:BSF38_04968"/>
<keyword evidence="10" id="KW-1185">Reference proteome</keyword>
<evidence type="ECO:0000256" key="6">
    <source>
        <dbReference type="ARBA" id="ARBA00050557"/>
    </source>
</evidence>
<dbReference type="PANTHER" id="PTHR32338">
    <property type="entry name" value="N-ACETYL-GAMMA-GLUTAMYL-PHOSPHATE REDUCTASE, CHLOROPLASTIC-RELATED-RELATED"/>
    <property type="match status" value="1"/>
</dbReference>
<dbReference type="RefSeq" id="WP_237170602.1">
    <property type="nucleotide sequence ID" value="NZ_CP019082.1"/>
</dbReference>
<keyword evidence="2 7" id="KW-0055">Arginine biosynthesis</keyword>
<dbReference type="Gene3D" id="3.40.50.720">
    <property type="entry name" value="NAD(P)-binding Rossmann-like Domain"/>
    <property type="match status" value="1"/>
</dbReference>
<evidence type="ECO:0000256" key="3">
    <source>
        <dbReference type="ARBA" id="ARBA00022605"/>
    </source>
</evidence>
<comment type="similarity">
    <text evidence="7">Belongs to the NAGSA dehydrogenase family. Type 1 subfamily.</text>
</comment>
<dbReference type="InterPro" id="IPR050085">
    <property type="entry name" value="AGPR"/>
</dbReference>
<dbReference type="EC" id="1.2.1.38" evidence="7"/>
<comment type="pathway">
    <text evidence="1 7">Amino-acid biosynthesis; L-arginine biosynthesis; N(2)-acetyl-L-ornithine from L-glutamate: step 3/4.</text>
</comment>
<dbReference type="AlphaFoldDB" id="A0A1U7CWV0"/>
<gene>
    <name evidence="7 9" type="primary">argC</name>
    <name evidence="9" type="ORF">BSF38_04968</name>
</gene>
<keyword evidence="3 7" id="KW-0028">Amino-acid biosynthesis</keyword>
<comment type="catalytic activity">
    <reaction evidence="6 7">
        <text>N-acetyl-L-glutamate 5-semialdehyde + phosphate + NADP(+) = N-acetyl-L-glutamyl 5-phosphate + NADPH + H(+)</text>
        <dbReference type="Rhea" id="RHEA:21588"/>
        <dbReference type="ChEBI" id="CHEBI:15378"/>
        <dbReference type="ChEBI" id="CHEBI:29123"/>
        <dbReference type="ChEBI" id="CHEBI:43474"/>
        <dbReference type="ChEBI" id="CHEBI:57783"/>
        <dbReference type="ChEBI" id="CHEBI:57936"/>
        <dbReference type="ChEBI" id="CHEBI:58349"/>
        <dbReference type="EC" id="1.2.1.38"/>
    </reaction>
</comment>
<dbReference type="PANTHER" id="PTHR32338:SF10">
    <property type="entry name" value="N-ACETYL-GAMMA-GLUTAMYL-PHOSPHATE REDUCTASE, CHLOROPLASTIC-RELATED"/>
    <property type="match status" value="1"/>
</dbReference>
<evidence type="ECO:0000313" key="9">
    <source>
        <dbReference type="EMBL" id="APW63401.1"/>
    </source>
</evidence>
<keyword evidence="7" id="KW-0963">Cytoplasm</keyword>
<dbReference type="Pfam" id="PF22698">
    <property type="entry name" value="Semialdhyde_dhC_1"/>
    <property type="match status" value="1"/>
</dbReference>
<dbReference type="Pfam" id="PF01118">
    <property type="entry name" value="Semialdhyde_dh"/>
    <property type="match status" value="1"/>
</dbReference>
<dbReference type="Gene3D" id="3.30.360.10">
    <property type="entry name" value="Dihydrodipicolinate Reductase, domain 2"/>
    <property type="match status" value="1"/>
</dbReference>
<name>A0A1U7CWV0_9BACT</name>